<dbReference type="Pfam" id="PF01663">
    <property type="entry name" value="Phosphodiest"/>
    <property type="match status" value="1"/>
</dbReference>
<dbReference type="PANTHER" id="PTHR10151">
    <property type="entry name" value="ECTONUCLEOTIDE PYROPHOSPHATASE/PHOSPHODIESTERASE"/>
    <property type="match status" value="1"/>
</dbReference>
<gene>
    <name evidence="1" type="ORF">L0C25_22620</name>
</gene>
<dbReference type="AlphaFoldDB" id="A0AA46TIS6"/>
<protein>
    <submittedName>
        <fullName evidence="1">Alkaline phosphatase family protein</fullName>
    </submittedName>
</protein>
<dbReference type="EMBL" id="CP094970">
    <property type="protein sequence ID" value="UYM05273.1"/>
    <property type="molecule type" value="Genomic_DNA"/>
</dbReference>
<proteinExistence type="predicted"/>
<dbReference type="GO" id="GO:0016787">
    <property type="term" value="F:hydrolase activity"/>
    <property type="evidence" value="ECO:0007669"/>
    <property type="project" value="UniProtKB-ARBA"/>
</dbReference>
<organism evidence="1 2">
    <name type="scientific">Solicola gregarius</name>
    <dbReference type="NCBI Taxonomy" id="2908642"/>
    <lineage>
        <taxon>Bacteria</taxon>
        <taxon>Bacillati</taxon>
        <taxon>Actinomycetota</taxon>
        <taxon>Actinomycetes</taxon>
        <taxon>Propionibacteriales</taxon>
        <taxon>Nocardioidaceae</taxon>
        <taxon>Solicola</taxon>
    </lineage>
</organism>
<evidence type="ECO:0000313" key="2">
    <source>
        <dbReference type="Proteomes" id="UP001164390"/>
    </source>
</evidence>
<name>A0AA46TIS6_9ACTN</name>
<reference evidence="1" key="1">
    <citation type="submission" date="2022-01" db="EMBL/GenBank/DDBJ databases">
        <title>Nocardioidaceae gen. sp. A5X3R13.</title>
        <authorList>
            <person name="Lopez Marin M.A."/>
            <person name="Uhlik O."/>
        </authorList>
    </citation>
    <scope>NUCLEOTIDE SEQUENCE</scope>
    <source>
        <strain evidence="1">A5X3R13</strain>
    </source>
</reference>
<dbReference type="SUPFAM" id="SSF53649">
    <property type="entry name" value="Alkaline phosphatase-like"/>
    <property type="match status" value="1"/>
</dbReference>
<dbReference type="InterPro" id="IPR017850">
    <property type="entry name" value="Alkaline_phosphatase_core_sf"/>
</dbReference>
<dbReference type="PANTHER" id="PTHR10151:SF120">
    <property type="entry name" value="BIS(5'-ADENOSYL)-TRIPHOSPHATASE"/>
    <property type="match status" value="1"/>
</dbReference>
<keyword evidence="2" id="KW-1185">Reference proteome</keyword>
<accession>A0AA46TIS6</accession>
<dbReference type="KEGG" id="sgrg:L0C25_22620"/>
<dbReference type="InterPro" id="IPR002591">
    <property type="entry name" value="Phosphodiest/P_Trfase"/>
</dbReference>
<sequence>MLSHHPEGVVLPTYDGRSISQLVRSAGSATAGDANPLDLPPAPRYVLVLIDGLGRDLLAANADCAPYLSGLLDGSLTCGAPSTTVTSLTSLGTGLPPGAHGVVGYTSRIPGTRRTLNALRWSDDIDPLTWQPHPTELSRLASEGLNVSVVNSARFEGTGLTLCSQRGVPYYGISSVWERLDATVDACEASSRSLVYTYESTLDHLGHEHGCTSAKWRERLRDVDADMRRLREALPPDAALVVTADHGMLDLPADGRFDVEDRPDLLDDVLVFAGEARFRQLYVRTGAVDDVARRWRAYCGARAIVATRDEAERAGWFGPIDDRVRPRIGDVLVASLGEFAVFSSRWFGVELKMVGFHGSLTATEMTVPLLVDAPGS</sequence>
<evidence type="ECO:0000313" key="1">
    <source>
        <dbReference type="EMBL" id="UYM05273.1"/>
    </source>
</evidence>
<dbReference type="RefSeq" id="WP_271634073.1">
    <property type="nucleotide sequence ID" value="NZ_CP094970.1"/>
</dbReference>
<dbReference type="Proteomes" id="UP001164390">
    <property type="component" value="Chromosome"/>
</dbReference>
<dbReference type="Gene3D" id="3.40.720.10">
    <property type="entry name" value="Alkaline Phosphatase, subunit A"/>
    <property type="match status" value="1"/>
</dbReference>